<dbReference type="Pfam" id="PF13439">
    <property type="entry name" value="Glyco_transf_4"/>
    <property type="match status" value="1"/>
</dbReference>
<evidence type="ECO:0000259" key="1">
    <source>
        <dbReference type="Pfam" id="PF00534"/>
    </source>
</evidence>
<dbReference type="Gene3D" id="3.40.50.2000">
    <property type="entry name" value="Glycogen Phosphorylase B"/>
    <property type="match status" value="2"/>
</dbReference>
<protein>
    <submittedName>
        <fullName evidence="3">Glycosyltransferase</fullName>
    </submittedName>
</protein>
<feature type="domain" description="Glycosyl transferase family 1" evidence="1">
    <location>
        <begin position="232"/>
        <end position="375"/>
    </location>
</feature>
<dbReference type="InterPro" id="IPR050194">
    <property type="entry name" value="Glycosyltransferase_grp1"/>
</dbReference>
<dbReference type="EMBL" id="JABFDB010000006">
    <property type="protein sequence ID" value="NYZ20398.1"/>
    <property type="molecule type" value="Genomic_DNA"/>
</dbReference>
<feature type="domain" description="Glycosyltransferase subfamily 4-like N-terminal" evidence="2">
    <location>
        <begin position="19"/>
        <end position="224"/>
    </location>
</feature>
<reference evidence="3 4" key="1">
    <citation type="submission" date="2020-05" db="EMBL/GenBank/DDBJ databases">
        <title>Azospirillum oleiclasticum sp. nov, a nitrogen-fixing and heavy crude oil-emulsifying bacterium isolated from the crude oil of Yumen Oilfield.</title>
        <authorList>
            <person name="Wu D."/>
            <person name="Cai M."/>
            <person name="Zhang X."/>
        </authorList>
    </citation>
    <scope>NUCLEOTIDE SEQUENCE [LARGE SCALE GENOMIC DNA]</scope>
    <source>
        <strain evidence="3 4">ROY-1-1-2</strain>
    </source>
</reference>
<name>A0ABX2T7Z5_9PROT</name>
<dbReference type="Proteomes" id="UP000584642">
    <property type="component" value="Unassembled WGS sequence"/>
</dbReference>
<dbReference type="RefSeq" id="WP_180282150.1">
    <property type="nucleotide sequence ID" value="NZ_JABFDB010000006.1"/>
</dbReference>
<accession>A0ABX2T7Z5</accession>
<evidence type="ECO:0000313" key="3">
    <source>
        <dbReference type="EMBL" id="NYZ20398.1"/>
    </source>
</evidence>
<keyword evidence="4" id="KW-1185">Reference proteome</keyword>
<evidence type="ECO:0000313" key="4">
    <source>
        <dbReference type="Proteomes" id="UP000584642"/>
    </source>
</evidence>
<evidence type="ECO:0000259" key="2">
    <source>
        <dbReference type="Pfam" id="PF13439"/>
    </source>
</evidence>
<sequence>MNVVILSDYGHLNGAATKVALLSARGLAELGCTVTYVHAVGRASPLLDHPNIRVHDLAIGDVWREPNPVKAALRGIWNPRAGAALADLLAGFSPRDTVVHIHQFTRALSPSVLAAAARSGMPWAVTLHDYFLMCPTGMYYDDGRGHVCDVRPLSAACALSACDKTSALHKTVRLLRQFAAARALAAGTPMTLVSPSGYGRDMARPFLPADTRYVVVPNVVDIERAPRADVARNRRFVFLGRLTRDKGVLVLADAARRAGVELAFVGAGAEEEALRAHCPDAAFSPWTTRAEVIGHMDSARAVIFASLLPEPFGMSAVEAIARGVPLVATATGAMADTVVHGENGLLVEPGDVESLARALTLLKDPAVADRIGREAWERYWSDPSTPQRHAERIAAVYRSMLAARPSQDMAHAWVPV</sequence>
<dbReference type="InterPro" id="IPR028098">
    <property type="entry name" value="Glyco_trans_4-like_N"/>
</dbReference>
<proteinExistence type="predicted"/>
<gene>
    <name evidence="3" type="ORF">HND93_11795</name>
</gene>
<comment type="caution">
    <text evidence="3">The sequence shown here is derived from an EMBL/GenBank/DDBJ whole genome shotgun (WGS) entry which is preliminary data.</text>
</comment>
<organism evidence="3 4">
    <name type="scientific">Azospirillum oleiclasticum</name>
    <dbReference type="NCBI Taxonomy" id="2735135"/>
    <lineage>
        <taxon>Bacteria</taxon>
        <taxon>Pseudomonadati</taxon>
        <taxon>Pseudomonadota</taxon>
        <taxon>Alphaproteobacteria</taxon>
        <taxon>Rhodospirillales</taxon>
        <taxon>Azospirillaceae</taxon>
        <taxon>Azospirillum</taxon>
    </lineage>
</organism>
<dbReference type="Pfam" id="PF00534">
    <property type="entry name" value="Glycos_transf_1"/>
    <property type="match status" value="1"/>
</dbReference>
<dbReference type="PANTHER" id="PTHR45947">
    <property type="entry name" value="SULFOQUINOVOSYL TRANSFERASE SQD2"/>
    <property type="match status" value="1"/>
</dbReference>
<dbReference type="PANTHER" id="PTHR45947:SF13">
    <property type="entry name" value="TRANSFERASE"/>
    <property type="match status" value="1"/>
</dbReference>
<dbReference type="SUPFAM" id="SSF53756">
    <property type="entry name" value="UDP-Glycosyltransferase/glycogen phosphorylase"/>
    <property type="match status" value="1"/>
</dbReference>
<dbReference type="InterPro" id="IPR001296">
    <property type="entry name" value="Glyco_trans_1"/>
</dbReference>